<sequence>MVTTLSDDDIASVLEIDALLERIADAFRKQGSGAVERPERPHFPVGIGLDSSTEPLGTGLVMPAYIHGSEYYATKLASVHEGNAERGRPTVNAQIALTDATTGRPAAFMAGTRITNARTGCIGGLAARELSTGPVTLGLIGAGTQARWQARAIAAATDVQAIRVYSPSDSRFDCASDLDAIAPTVEAVDTPATAVTESTVVVTATTSTQPVFSGETLSSGTLVIAIGAYTSEMREIDTATVERSTQVFADVPEEVATIGDIRGLDLTPTPDLVPFASVLSGDAGRENTDDILLVESVGSAVLDAAAATYLYEAAIENDVGTTVLLSA</sequence>
<comment type="caution">
    <text evidence="1">The sequence shown here is derived from an EMBL/GenBank/DDBJ whole genome shotgun (WGS) entry which is preliminary data.</text>
</comment>
<evidence type="ECO:0000313" key="1">
    <source>
        <dbReference type="EMBL" id="MFC7188675.1"/>
    </source>
</evidence>
<dbReference type="InterPro" id="IPR036291">
    <property type="entry name" value="NAD(P)-bd_dom_sf"/>
</dbReference>
<reference evidence="1 2" key="1">
    <citation type="journal article" date="2019" name="Int. J. Syst. Evol. Microbiol.">
        <title>The Global Catalogue of Microorganisms (GCM) 10K type strain sequencing project: providing services to taxonomists for standard genome sequencing and annotation.</title>
        <authorList>
            <consortium name="The Broad Institute Genomics Platform"/>
            <consortium name="The Broad Institute Genome Sequencing Center for Infectious Disease"/>
            <person name="Wu L."/>
            <person name="Ma J."/>
        </authorList>
    </citation>
    <scope>NUCLEOTIDE SEQUENCE [LARGE SCALE GENOMIC DNA]</scope>
    <source>
        <strain evidence="1 2">RDMS1</strain>
    </source>
</reference>
<dbReference type="PANTHER" id="PTHR13812:SF19">
    <property type="entry name" value="KETIMINE REDUCTASE MU-CRYSTALLIN"/>
    <property type="match status" value="1"/>
</dbReference>
<dbReference type="RefSeq" id="WP_264555328.1">
    <property type="nucleotide sequence ID" value="NZ_CP109979.1"/>
</dbReference>
<keyword evidence="2" id="KW-1185">Reference proteome</keyword>
<dbReference type="SUPFAM" id="SSF51735">
    <property type="entry name" value="NAD(P)-binding Rossmann-fold domains"/>
    <property type="match status" value="1"/>
</dbReference>
<proteinExistence type="predicted"/>
<dbReference type="GeneID" id="76198227"/>
<dbReference type="Pfam" id="PF02423">
    <property type="entry name" value="OCD_Mu_crystall"/>
    <property type="match status" value="1"/>
</dbReference>
<dbReference type="PANTHER" id="PTHR13812">
    <property type="entry name" value="KETIMINE REDUCTASE MU-CRYSTALLIN"/>
    <property type="match status" value="1"/>
</dbReference>
<organism evidence="1 2">
    <name type="scientific">Halocatena marina</name>
    <dbReference type="NCBI Taxonomy" id="2934937"/>
    <lineage>
        <taxon>Archaea</taxon>
        <taxon>Methanobacteriati</taxon>
        <taxon>Methanobacteriota</taxon>
        <taxon>Stenosarchaea group</taxon>
        <taxon>Halobacteria</taxon>
        <taxon>Halobacteriales</taxon>
        <taxon>Natronomonadaceae</taxon>
        <taxon>Halocatena</taxon>
    </lineage>
</organism>
<dbReference type="InterPro" id="IPR003462">
    <property type="entry name" value="ODC_Mu_crystall"/>
</dbReference>
<dbReference type="Proteomes" id="UP001596417">
    <property type="component" value="Unassembled WGS sequence"/>
</dbReference>
<gene>
    <name evidence="1" type="ORF">ACFQL7_01625</name>
</gene>
<evidence type="ECO:0000313" key="2">
    <source>
        <dbReference type="Proteomes" id="UP001596417"/>
    </source>
</evidence>
<dbReference type="AlphaFoldDB" id="A0ABD5YHK8"/>
<dbReference type="Gene3D" id="3.40.50.720">
    <property type="entry name" value="NAD(P)-binding Rossmann-like Domain"/>
    <property type="match status" value="1"/>
</dbReference>
<dbReference type="Gene3D" id="3.30.1780.10">
    <property type="entry name" value="ornithine cyclodeaminase, domain 1"/>
    <property type="match status" value="1"/>
</dbReference>
<dbReference type="EMBL" id="JBHTAX010000001">
    <property type="protein sequence ID" value="MFC7188675.1"/>
    <property type="molecule type" value="Genomic_DNA"/>
</dbReference>
<dbReference type="PIRSF" id="PIRSF001439">
    <property type="entry name" value="CryM"/>
    <property type="match status" value="1"/>
</dbReference>
<accession>A0ABD5YHK8</accession>
<dbReference type="InterPro" id="IPR023401">
    <property type="entry name" value="ODC_N"/>
</dbReference>
<protein>
    <submittedName>
        <fullName evidence="1">Ornithine cyclodeaminase family protein</fullName>
    </submittedName>
</protein>
<name>A0ABD5YHK8_9EURY</name>